<dbReference type="Pfam" id="PF01565">
    <property type="entry name" value="FAD_binding_4"/>
    <property type="match status" value="1"/>
</dbReference>
<dbReference type="InterPro" id="IPR016166">
    <property type="entry name" value="FAD-bd_PCMH"/>
</dbReference>
<dbReference type="Proteomes" id="UP000035720">
    <property type="component" value="Unassembled WGS sequence"/>
</dbReference>
<comment type="caution">
    <text evidence="8">The sequence shown here is derived from an EMBL/GenBank/DDBJ whole genome shotgun (WGS) entry which is preliminary data.</text>
</comment>
<keyword evidence="6" id="KW-0732">Signal</keyword>
<dbReference type="EMBL" id="CAJC01000181">
    <property type="protein sequence ID" value="CCI54333.1"/>
    <property type="molecule type" value="Genomic_DNA"/>
</dbReference>
<dbReference type="PANTHER" id="PTHR42973:SF39">
    <property type="entry name" value="FAD-BINDING PCMH-TYPE DOMAIN-CONTAINING PROTEIN"/>
    <property type="match status" value="1"/>
</dbReference>
<evidence type="ECO:0000256" key="5">
    <source>
        <dbReference type="ARBA" id="ARBA00023002"/>
    </source>
</evidence>
<organism evidence="8 9">
    <name type="scientific">Nostocoides jenkinsii Ben 74</name>
    <dbReference type="NCBI Taxonomy" id="1193518"/>
    <lineage>
        <taxon>Bacteria</taxon>
        <taxon>Bacillati</taxon>
        <taxon>Actinomycetota</taxon>
        <taxon>Actinomycetes</taxon>
        <taxon>Micrococcales</taxon>
        <taxon>Intrasporangiaceae</taxon>
        <taxon>Nostocoides</taxon>
    </lineage>
</organism>
<dbReference type="Gene3D" id="3.30.43.10">
    <property type="entry name" value="Uridine Diphospho-n-acetylenolpyruvylglucosamine Reductase, domain 2"/>
    <property type="match status" value="1"/>
</dbReference>
<protein>
    <submittedName>
        <fullName evidence="8">Putative Oxidoreductase</fullName>
    </submittedName>
</protein>
<dbReference type="PROSITE" id="PS51318">
    <property type="entry name" value="TAT"/>
    <property type="match status" value="1"/>
</dbReference>
<dbReference type="GO" id="GO:0016491">
    <property type="term" value="F:oxidoreductase activity"/>
    <property type="evidence" value="ECO:0007669"/>
    <property type="project" value="UniProtKB-KW"/>
</dbReference>
<dbReference type="InterPro" id="IPR006311">
    <property type="entry name" value="TAT_signal"/>
</dbReference>
<feature type="chain" id="PRO_5001721343" evidence="6">
    <location>
        <begin position="29"/>
        <end position="485"/>
    </location>
</feature>
<keyword evidence="3" id="KW-0285">Flavoprotein</keyword>
<name>A0A077MG14_9MICO</name>
<dbReference type="InterPro" id="IPR016169">
    <property type="entry name" value="FAD-bd_PCMH_sub2"/>
</dbReference>
<feature type="domain" description="FAD-binding PCMH-type" evidence="7">
    <location>
        <begin position="71"/>
        <end position="242"/>
    </location>
</feature>
<dbReference type="Gene3D" id="3.40.462.20">
    <property type="match status" value="1"/>
</dbReference>
<feature type="signal peptide" evidence="6">
    <location>
        <begin position="1"/>
        <end position="28"/>
    </location>
</feature>
<dbReference type="PROSITE" id="PS00862">
    <property type="entry name" value="OX2_COVAL_FAD"/>
    <property type="match status" value="1"/>
</dbReference>
<keyword evidence="5" id="KW-0560">Oxidoreductase</keyword>
<keyword evidence="9" id="KW-1185">Reference proteome</keyword>
<dbReference type="InterPro" id="IPR006093">
    <property type="entry name" value="Oxy_OxRdtase_FAD_BS"/>
</dbReference>
<reference evidence="8 9" key="1">
    <citation type="journal article" date="2013" name="ISME J.">
        <title>A metabolic model for members of the genus Tetrasphaera involved in enhanced biological phosphorus removal.</title>
        <authorList>
            <person name="Kristiansen R."/>
            <person name="Nguyen H.T.T."/>
            <person name="Saunders A.M."/>
            <person name="Nielsen J.L."/>
            <person name="Wimmer R."/>
            <person name="Le V.Q."/>
            <person name="McIlroy S.J."/>
            <person name="Petrovski S."/>
            <person name="Seviour R.J."/>
            <person name="Calteau A."/>
            <person name="Nielsen K.L."/>
            <person name="Nielsen P.H."/>
        </authorList>
    </citation>
    <scope>NUCLEOTIDE SEQUENCE [LARGE SCALE GENOMIC DNA]</scope>
    <source>
        <strain evidence="8 9">Ben 74</strain>
    </source>
</reference>
<dbReference type="STRING" id="1193518.BN13_680015"/>
<evidence type="ECO:0000313" key="9">
    <source>
        <dbReference type="Proteomes" id="UP000035720"/>
    </source>
</evidence>
<evidence type="ECO:0000256" key="6">
    <source>
        <dbReference type="SAM" id="SignalP"/>
    </source>
</evidence>
<evidence type="ECO:0000259" key="7">
    <source>
        <dbReference type="PROSITE" id="PS51387"/>
    </source>
</evidence>
<evidence type="ECO:0000313" key="8">
    <source>
        <dbReference type="EMBL" id="CCI54333.1"/>
    </source>
</evidence>
<dbReference type="InterPro" id="IPR016167">
    <property type="entry name" value="FAD-bd_PCMH_sub1"/>
</dbReference>
<sequence>MANIDRRHVLTGSLGSLALGWVAPSAFAGNPLSGPPATAWAALDARMTGSVVLPTNSAYTTAKQLYNPRWDSKLPLAVVKPLNVADVQQAMTFSADNNLIVAPRSGGHCYVGSSTGDDVMVLDLRGIKAVKLNSTKTKATIGAGAGLYNVHVALNKVGRTIPTGTCPTVGTAGLTLGGGIGPEVRGKGATCDRLVSATCVLADGRKVIASATQNADLFWALRGGGGAQIAVVTDLTYLTHATTDLGQFRLSYPVSAAAKVIAAWAAYSQSSHNTTKVTLSLNANPTKTAFMVRMHGVTAPGDQDVDCNALHAMVGVPYLKRETKVDTYMNTVLEIANGDPTPPRRDFTAGSDVLSSVTAASATALIDVVSEGIRRKVNFQTLIGPLTGQLQAVSATATAFPYRNHAALIQWFCPLPVGSSTAYAAARSWIGYAHTRMGSMSAGGFVNYVEPGRTSSDYFGPNLARLRSIKASYDPGNRLQGSLEY</sequence>
<evidence type="ECO:0000256" key="1">
    <source>
        <dbReference type="ARBA" id="ARBA00001974"/>
    </source>
</evidence>
<gene>
    <name evidence="8" type="ORF">BN13_680015</name>
</gene>
<dbReference type="GO" id="GO:0071949">
    <property type="term" value="F:FAD binding"/>
    <property type="evidence" value="ECO:0007669"/>
    <property type="project" value="InterPro"/>
</dbReference>
<comment type="cofactor">
    <cofactor evidence="1">
        <name>FAD</name>
        <dbReference type="ChEBI" id="CHEBI:57692"/>
    </cofactor>
</comment>
<accession>A0A077MG14</accession>
<dbReference type="InterPro" id="IPR012951">
    <property type="entry name" value="BBE"/>
</dbReference>
<evidence type="ECO:0000256" key="4">
    <source>
        <dbReference type="ARBA" id="ARBA00022827"/>
    </source>
</evidence>
<dbReference type="RefSeq" id="WP_162199948.1">
    <property type="nucleotide sequence ID" value="NZ_HF571038.1"/>
</dbReference>
<dbReference type="InterPro" id="IPR050416">
    <property type="entry name" value="FAD-linked_Oxidoreductase"/>
</dbReference>
<keyword evidence="4" id="KW-0274">FAD</keyword>
<evidence type="ECO:0000256" key="2">
    <source>
        <dbReference type="ARBA" id="ARBA00005466"/>
    </source>
</evidence>
<dbReference type="PROSITE" id="PS51387">
    <property type="entry name" value="FAD_PCMH"/>
    <property type="match status" value="1"/>
</dbReference>
<dbReference type="Gene3D" id="3.30.465.10">
    <property type="match status" value="1"/>
</dbReference>
<dbReference type="InterPro" id="IPR036318">
    <property type="entry name" value="FAD-bd_PCMH-like_sf"/>
</dbReference>
<dbReference type="SUPFAM" id="SSF56176">
    <property type="entry name" value="FAD-binding/transporter-associated domain-like"/>
    <property type="match status" value="1"/>
</dbReference>
<dbReference type="Pfam" id="PF08031">
    <property type="entry name" value="BBE"/>
    <property type="match status" value="1"/>
</dbReference>
<dbReference type="PANTHER" id="PTHR42973">
    <property type="entry name" value="BINDING OXIDOREDUCTASE, PUTATIVE (AFU_ORTHOLOGUE AFUA_1G17690)-RELATED"/>
    <property type="match status" value="1"/>
</dbReference>
<proteinExistence type="inferred from homology"/>
<evidence type="ECO:0000256" key="3">
    <source>
        <dbReference type="ARBA" id="ARBA00022630"/>
    </source>
</evidence>
<comment type="similarity">
    <text evidence="2">Belongs to the oxygen-dependent FAD-linked oxidoreductase family.</text>
</comment>
<dbReference type="InterPro" id="IPR006094">
    <property type="entry name" value="Oxid_FAD_bind_N"/>
</dbReference>
<dbReference type="AlphaFoldDB" id="A0A077MG14"/>